<dbReference type="PANTHER" id="PTHR46851">
    <property type="entry name" value="OS01G0884500 PROTEIN"/>
    <property type="match status" value="1"/>
</dbReference>
<evidence type="ECO:0000256" key="2">
    <source>
        <dbReference type="ARBA" id="ARBA00022771"/>
    </source>
</evidence>
<dbReference type="SUPFAM" id="SSF159042">
    <property type="entry name" value="Plus3-like"/>
    <property type="match status" value="1"/>
</dbReference>
<evidence type="ECO:0000256" key="3">
    <source>
        <dbReference type="ARBA" id="ARBA00022833"/>
    </source>
</evidence>
<evidence type="ECO:0000313" key="8">
    <source>
        <dbReference type="Proteomes" id="UP001222027"/>
    </source>
</evidence>
<feature type="compositionally biased region" description="Acidic residues" evidence="4">
    <location>
        <begin position="310"/>
        <end position="321"/>
    </location>
</feature>
<dbReference type="AlphaFoldDB" id="A0AAV8RDL9"/>
<dbReference type="PROSITE" id="PS51925">
    <property type="entry name" value="SWIB_MDM2"/>
    <property type="match status" value="1"/>
</dbReference>
<dbReference type="InterPro" id="IPR001965">
    <property type="entry name" value="Znf_PHD"/>
</dbReference>
<evidence type="ECO:0000259" key="5">
    <source>
        <dbReference type="PROSITE" id="PS51360"/>
    </source>
</evidence>
<feature type="region of interest" description="Disordered" evidence="4">
    <location>
        <begin position="310"/>
        <end position="339"/>
    </location>
</feature>
<dbReference type="PANTHER" id="PTHR46851:SF11">
    <property type="entry name" value="GYF DOMAIN-CONTAINING PROTEIN"/>
    <property type="match status" value="1"/>
</dbReference>
<dbReference type="InterPro" id="IPR003121">
    <property type="entry name" value="SWIB_MDM2_domain"/>
</dbReference>
<evidence type="ECO:0000256" key="1">
    <source>
        <dbReference type="ARBA" id="ARBA00022723"/>
    </source>
</evidence>
<feature type="domain" description="DM2" evidence="6">
    <location>
        <begin position="220"/>
        <end position="305"/>
    </location>
</feature>
<feature type="domain" description="Plus3" evidence="5">
    <location>
        <begin position="359"/>
        <end position="493"/>
    </location>
</feature>
<dbReference type="SUPFAM" id="SSF57903">
    <property type="entry name" value="FYVE/PHD zinc finger"/>
    <property type="match status" value="1"/>
</dbReference>
<dbReference type="InterPro" id="IPR036885">
    <property type="entry name" value="SWIB_MDM2_dom_sf"/>
</dbReference>
<dbReference type="Pfam" id="PF22908">
    <property type="entry name" value="PHD_NSD"/>
    <property type="match status" value="1"/>
</dbReference>
<dbReference type="InterPro" id="IPR045894">
    <property type="entry name" value="At5g08430-like"/>
</dbReference>
<dbReference type="InterPro" id="IPR036128">
    <property type="entry name" value="Plus3-like_sf"/>
</dbReference>
<dbReference type="SMART" id="SM00719">
    <property type="entry name" value="Plus3"/>
    <property type="match status" value="1"/>
</dbReference>
<sequence>MKKNKLNKEEIAEDYCFTCKDGGHLRVCDFRNCLKAYHPQCVGKDPSFMESDERWTCGWHSCFICQKASALQCYCCPNSVCHSCIKEAEFVQVKKRTKGFCNNCLKLAILIEENIDVDSDGGKVDFRDTETYEFLFKDYWEIIKDQEGLTLIDLQAANALLKRGENYKGGSDSDKLAEEDVESEGDDLEINSDDGLSFLEDLKGKCGRMKKPIKRSRSKKKVFISWGSVELINFLISVGRDTKEPLTLLDACEIIKDYIHRNNLRDPDTRKKKNVICDERLYALFRKKKVKFHKIESLLESHFATNDDSDEEISFSSEDGDTFGRRKKQNTGYDDMPHKVQPKEYKEDISAATKSCYASIVRKNINSVYLKRSLIMEFLKSPDTFEEKVTGCFVRLKVDPEDFYFVPEKRYKLGQVTGVKKALQTYKVGTMSTDVVLRVSNYHADVQLFILSDDDFDEDECEDLLQLANKGLFKRPTVAELEKKIRSVHADIMNHWIDKEILKEKLRTSEERKRLLQEIPIVVTDISRTEAKNTNGPPISSENATVVTVKVAEVIAGNEVAFQKYTNEGALAGLSTNVEDPPQDYKDGDAADMDSPVKNTEECQLPKAADANNSGSGRVIEIEEDHGVTDSKITGNMRISDHVDEDKTWHYVDPSGNEQGPFDMVSLRLIRKAPVRRGRPSDSRVFSPA</sequence>
<dbReference type="SMART" id="SM00249">
    <property type="entry name" value="PHD"/>
    <property type="match status" value="1"/>
</dbReference>
<organism evidence="7 8">
    <name type="scientific">Ensete ventricosum</name>
    <name type="common">Abyssinian banana</name>
    <name type="synonym">Musa ensete</name>
    <dbReference type="NCBI Taxonomy" id="4639"/>
    <lineage>
        <taxon>Eukaryota</taxon>
        <taxon>Viridiplantae</taxon>
        <taxon>Streptophyta</taxon>
        <taxon>Embryophyta</taxon>
        <taxon>Tracheophyta</taxon>
        <taxon>Spermatophyta</taxon>
        <taxon>Magnoliopsida</taxon>
        <taxon>Liliopsida</taxon>
        <taxon>Zingiberales</taxon>
        <taxon>Musaceae</taxon>
        <taxon>Ensete</taxon>
    </lineage>
</organism>
<dbReference type="CDD" id="cd15568">
    <property type="entry name" value="PHD5_NSD"/>
    <property type="match status" value="1"/>
</dbReference>
<protein>
    <recommendedName>
        <fullName evidence="9">Plus3 domain-containing protein</fullName>
    </recommendedName>
</protein>
<dbReference type="Proteomes" id="UP001222027">
    <property type="component" value="Unassembled WGS sequence"/>
</dbReference>
<evidence type="ECO:0008006" key="9">
    <source>
        <dbReference type="Google" id="ProtNLM"/>
    </source>
</evidence>
<dbReference type="InterPro" id="IPR011011">
    <property type="entry name" value="Znf_FYVE_PHD"/>
</dbReference>
<dbReference type="EMBL" id="JAQQAF010000004">
    <property type="protein sequence ID" value="KAJ8493486.1"/>
    <property type="molecule type" value="Genomic_DNA"/>
</dbReference>
<comment type="caution">
    <text evidence="7">The sequence shown here is derived from an EMBL/GenBank/DDBJ whole genome shotgun (WGS) entry which is preliminary data.</text>
</comment>
<accession>A0AAV8RDL9</accession>
<dbReference type="Gene3D" id="3.30.40.10">
    <property type="entry name" value="Zinc/RING finger domain, C3HC4 (zinc finger)"/>
    <property type="match status" value="1"/>
</dbReference>
<evidence type="ECO:0000313" key="7">
    <source>
        <dbReference type="EMBL" id="KAJ8493486.1"/>
    </source>
</evidence>
<dbReference type="Gene3D" id="3.90.70.200">
    <property type="entry name" value="Plus-3 domain"/>
    <property type="match status" value="1"/>
</dbReference>
<name>A0AAV8RDL9_ENSVE</name>
<proteinExistence type="predicted"/>
<dbReference type="SUPFAM" id="SSF55277">
    <property type="entry name" value="GYF domain"/>
    <property type="match status" value="1"/>
</dbReference>
<dbReference type="InterPro" id="IPR035445">
    <property type="entry name" value="GYF-like_dom_sf"/>
</dbReference>
<gene>
    <name evidence="7" type="ORF">OPV22_015207</name>
</gene>
<dbReference type="InterPro" id="IPR055198">
    <property type="entry name" value="NSD_PHD"/>
</dbReference>
<dbReference type="PROSITE" id="PS51360">
    <property type="entry name" value="PLUS3"/>
    <property type="match status" value="1"/>
</dbReference>
<evidence type="ECO:0000256" key="4">
    <source>
        <dbReference type="SAM" id="MobiDB-lite"/>
    </source>
</evidence>
<dbReference type="Pfam" id="PF02201">
    <property type="entry name" value="SWIB"/>
    <property type="match status" value="1"/>
</dbReference>
<dbReference type="SUPFAM" id="SSF47592">
    <property type="entry name" value="SWIB/MDM2 domain"/>
    <property type="match status" value="1"/>
</dbReference>
<dbReference type="InterPro" id="IPR004343">
    <property type="entry name" value="Plus-3_dom"/>
</dbReference>
<dbReference type="Gene3D" id="1.10.245.10">
    <property type="entry name" value="SWIB/MDM2 domain"/>
    <property type="match status" value="1"/>
</dbReference>
<keyword evidence="3" id="KW-0862">Zinc</keyword>
<dbReference type="CDD" id="cd10567">
    <property type="entry name" value="SWIB-MDM2_like"/>
    <property type="match status" value="1"/>
</dbReference>
<keyword evidence="8" id="KW-1185">Reference proteome</keyword>
<dbReference type="Pfam" id="PF03126">
    <property type="entry name" value="Plus-3"/>
    <property type="match status" value="1"/>
</dbReference>
<reference evidence="7 8" key="1">
    <citation type="submission" date="2022-12" db="EMBL/GenBank/DDBJ databases">
        <title>Chromosome-scale assembly of the Ensete ventricosum genome.</title>
        <authorList>
            <person name="Dussert Y."/>
            <person name="Stocks J."/>
            <person name="Wendawek A."/>
            <person name="Woldeyes F."/>
            <person name="Nichols R.A."/>
            <person name="Borrell J.S."/>
        </authorList>
    </citation>
    <scope>NUCLEOTIDE SEQUENCE [LARGE SCALE GENOMIC DNA]</scope>
    <source>
        <strain evidence="8">cv. Maze</strain>
        <tissue evidence="7">Seeds</tissue>
    </source>
</reference>
<dbReference type="Gene3D" id="3.30.1490.40">
    <property type="match status" value="1"/>
</dbReference>
<keyword evidence="1" id="KW-0479">Metal-binding</keyword>
<evidence type="ECO:0000259" key="6">
    <source>
        <dbReference type="PROSITE" id="PS51925"/>
    </source>
</evidence>
<dbReference type="InterPro" id="IPR013083">
    <property type="entry name" value="Znf_RING/FYVE/PHD"/>
</dbReference>
<dbReference type="GO" id="GO:0003677">
    <property type="term" value="F:DNA binding"/>
    <property type="evidence" value="ECO:0007669"/>
    <property type="project" value="InterPro"/>
</dbReference>
<keyword evidence="2" id="KW-0863">Zinc-finger</keyword>
<dbReference type="GO" id="GO:0008270">
    <property type="term" value="F:zinc ion binding"/>
    <property type="evidence" value="ECO:0007669"/>
    <property type="project" value="UniProtKB-KW"/>
</dbReference>